<dbReference type="GO" id="GO:0004312">
    <property type="term" value="F:fatty acid synthase activity"/>
    <property type="evidence" value="ECO:0007669"/>
    <property type="project" value="TreeGrafter"/>
</dbReference>
<dbReference type="InterPro" id="IPR014030">
    <property type="entry name" value="Ketoacyl_synth_N"/>
</dbReference>
<dbReference type="SMART" id="SM00823">
    <property type="entry name" value="PKS_PP"/>
    <property type="match status" value="1"/>
</dbReference>
<dbReference type="GeneID" id="34613389"/>
<dbReference type="InterPro" id="IPR036736">
    <property type="entry name" value="ACP-like_sf"/>
</dbReference>
<name>A0A1L9S5C7_9EURO</name>
<feature type="domain" description="PKS/mFAS DH" evidence="10">
    <location>
        <begin position="939"/>
        <end position="1240"/>
    </location>
</feature>
<dbReference type="PROSITE" id="PS52019">
    <property type="entry name" value="PKS_MFAS_DH"/>
    <property type="match status" value="1"/>
</dbReference>
<organism evidence="11 12">
    <name type="scientific">Penicilliopsis zonata CBS 506.65</name>
    <dbReference type="NCBI Taxonomy" id="1073090"/>
    <lineage>
        <taxon>Eukaryota</taxon>
        <taxon>Fungi</taxon>
        <taxon>Dikarya</taxon>
        <taxon>Ascomycota</taxon>
        <taxon>Pezizomycotina</taxon>
        <taxon>Eurotiomycetes</taxon>
        <taxon>Eurotiomycetidae</taxon>
        <taxon>Eurotiales</taxon>
        <taxon>Aspergillaceae</taxon>
        <taxon>Penicilliopsis</taxon>
    </lineage>
</organism>
<evidence type="ECO:0000259" key="9">
    <source>
        <dbReference type="PROSITE" id="PS52004"/>
    </source>
</evidence>
<dbReference type="InterPro" id="IPR013968">
    <property type="entry name" value="PKS_KR"/>
</dbReference>
<dbReference type="STRING" id="1073090.A0A1L9S5C7"/>
<dbReference type="SMART" id="SM00826">
    <property type="entry name" value="PKS_DH"/>
    <property type="match status" value="1"/>
</dbReference>
<keyword evidence="12" id="KW-1185">Reference proteome</keyword>
<dbReference type="SUPFAM" id="SSF55048">
    <property type="entry name" value="Probable ACP-binding domain of malonyl-CoA ACP transacylase"/>
    <property type="match status" value="1"/>
</dbReference>
<dbReference type="Gene3D" id="3.40.366.10">
    <property type="entry name" value="Malonyl-Coenzyme A Acyl Carrier Protein, domain 2"/>
    <property type="match status" value="1"/>
</dbReference>
<dbReference type="InterPro" id="IPR042104">
    <property type="entry name" value="PKS_dehydratase_sf"/>
</dbReference>
<evidence type="ECO:0000256" key="4">
    <source>
        <dbReference type="ARBA" id="ARBA00022679"/>
    </source>
</evidence>
<dbReference type="InterPro" id="IPR016035">
    <property type="entry name" value="Acyl_Trfase/lysoPLipase"/>
</dbReference>
<dbReference type="VEuPathDB" id="FungiDB:ASPZODRAFT_170169"/>
<dbReference type="RefSeq" id="XP_022576871.1">
    <property type="nucleotide sequence ID" value="XM_022726925.1"/>
</dbReference>
<feature type="compositionally biased region" description="Low complexity" evidence="7">
    <location>
        <begin position="2473"/>
        <end position="2484"/>
    </location>
</feature>
<feature type="compositionally biased region" description="Polar residues" evidence="7">
    <location>
        <begin position="2463"/>
        <end position="2472"/>
    </location>
</feature>
<dbReference type="InterPro" id="IPR049551">
    <property type="entry name" value="PKS_DH_C"/>
</dbReference>
<dbReference type="SMART" id="SM00825">
    <property type="entry name" value="PKS_KS"/>
    <property type="match status" value="1"/>
</dbReference>
<protein>
    <submittedName>
        <fullName evidence="11">Uncharacterized protein</fullName>
    </submittedName>
</protein>
<evidence type="ECO:0000256" key="5">
    <source>
        <dbReference type="ARBA" id="ARBA00023268"/>
    </source>
</evidence>
<dbReference type="InterPro" id="IPR009081">
    <property type="entry name" value="PP-bd_ACP"/>
</dbReference>
<accession>A0A1L9S5C7</accession>
<dbReference type="Gene3D" id="3.40.47.10">
    <property type="match status" value="1"/>
</dbReference>
<dbReference type="Pfam" id="PF14765">
    <property type="entry name" value="PS-DH"/>
    <property type="match status" value="1"/>
</dbReference>
<dbReference type="GO" id="GO:0032259">
    <property type="term" value="P:methylation"/>
    <property type="evidence" value="ECO:0007669"/>
    <property type="project" value="UniProtKB-KW"/>
</dbReference>
<keyword evidence="2" id="KW-0597">Phosphoprotein</keyword>
<feature type="active site" description="Proton acceptor; for dehydratase activity" evidence="6">
    <location>
        <position position="972"/>
    </location>
</feature>
<dbReference type="Pfam" id="PF21089">
    <property type="entry name" value="PKS_DH_N"/>
    <property type="match status" value="1"/>
</dbReference>
<dbReference type="InterPro" id="IPR014031">
    <property type="entry name" value="Ketoacyl_synth_C"/>
</dbReference>
<dbReference type="InterPro" id="IPR016039">
    <property type="entry name" value="Thiolase-like"/>
</dbReference>
<sequence>MVEPIAVIGYGFRLPGGADTPSKLWSLLREPSDLSSKPPASRFDVDLFYHPVGTHHGTTNAPKSYFLAEEADDSASPVARFDAGFFNIQAAEADAMDPQQRLLMEAVYDGLCAAGQPMERLRGSDTAVYVGLMSDDWSTMLTRDWETLPRYTATGLERGIVANRLSYFFGWHGARMTIDTACSSSLVALDLAVQALRSGKSTVAVAAGTNLILSPAMYISESNLGMLSPNGRCAMWDEAADGYARGEGVAAVVVKTLSQALADNDPIQCIIRETAVNQDGRTAGLTVPSNGAQAALIRACYARAGLDPIRNVNDRPQFFHAHGTGTQAGDPQEAEAISTALFPAGVVSTERLAVGSIKTVIGHTEGTAGLASLIGTALALKNQTMPPNLHFKTLSAKVAPFFENLEILTAQKPWRVADGQVRRASVNSFGFGGTNSHCILEEYIGAEEAVAGDALLYTPLVFSAAAEKPLRAMLAQHVDFLKHNRGVSLADIAYTLQDRRSVLPYRQAVAAGTVDEAIHALEELLADAETLLSTRFTSPATPRILGIFTGQGAQWPRMGARLLETSAFAAARMAQLDESLQRLTDEGDRPAWTLTEQLLAGAEQSRIGEAAISQPLCTAVQILLVDILRASGISFAAVVGHSSGEIGAAYAAGLLSASDAIRIAYYRGVHAQRAASPSPHSPRGGMIAVGADRQTAAALCASLQFDGRLQIAAVNSASSITLSGDLDAVDEAEALLKTQGMFARKLKVDTAYHSAHMAAAAGHYLASLNRSGIQPLTPASSSTVWYSSVFEGQHMQATSLTNQYWVENMCQPVLFAGALEAALKGTGGGALDLSIEVGPHPALKGPATATIATGPYCGLLARGQDDARQLSAALGTIWTHLGSTTVQLGAVERLLSRRDQQPVVVDNLPSYPFDHSQAHWTNSRVANHFKHRQQAHKPNALLGTPVTDALTPGEVQWRNFLQARDLPWITGHQLQGQTVFPAMGYVSMAIEAIVRLAQEENETLREISVREVKIPRAITLDDDDSSVEIVFSLSGIQRSSSQIASHWACYSLTAANHLVLNAHGDVLGQVGVPVADALASTAAQDGYQLVSIDEDRFYDRLARVGYGYSGHFRGLSQIRRFPGYSTGILTDQAGAGWEDDLVVHPGTLDSALQSIFAAWSFPGDTQLWSLHVPVSFAAITINPYYTGPGRRPGQLRFEASISKKPAEIVGELTLSDVCATTTVVHIEGATLVPFSPATARDDVPMFSRFQYGVDTPDCLVAAGGETLSDGEVQMYEDVDRISYWYVRQAALAIAPGERSSLLPHYRRYLGWCDRMVDMVTRGAHPKVSPARNGDTGEQIAELLTRYAHRKDFRFVQVVGEHLVPVLRAGTSMLEYMNEDGLLRAFYAEDAICSGPTGRWLSRVVAQISHRYPGLHILEVGAGTGATTSAVLDAVQDSYESYTFTDISSGFFVAAEDRFAAQGARMRFQIFDMEQDPSTQGFDEGTYDVVVAVNVLHVSADIQATLGNVRRLLRPGGFLVAAELTSTDLLFSGMTVGTLPGWWIGADTGRPWGPLFTLSQWDGALQAAGFGGIDTVTPDISASLPMAVFVAQAVDDRVALLRNPLGVATHPEGIDTNALAIVGGTTWPVHKLGRGIASVLGPRFRRIRFFSTLHDMATEEASSSRPLTVLVLTDLDHPYLDEVSKEKLSALQTCTSTAGTLLWVTSGARDDTPASYMMLGIFRTIQNEQPDLSSQLFDLETGIQSGTATMLAEALLRHTGKLSISRLRVDQTKNKRYNALRRSVTTTVSPSTQVLELVAREDGNGALQVPSPLRWMPQFDEAVCSMRITHSLLQSVAALTGDFFRPVIGKDIETQRTMLALAGSSDSVVSVPLSRSVSIREGDEALPALLVSFAAQLMAQRMLSVACQGSTVLIYAAEPAVQTALTAQAEAKKVAIVWINTDVTQSTIKPLLARTPGIAVLFSRGDASVRQTILNSLPPSCVILSEEALLSHTVNNGDPDCSASVAQQFQMAYTASVSIATAPSPPLIALNEVQHHHILTSPLSVIDWTIPTVTASIQPITSGRLFRPDRTYLFVGMAGELGQSLARWLITHGARYVVLTSRNPKVSDAFIADMASQHGAVVRVVSLDITRQQSLLSVHAALAATLPPIAGVVNGAMVLQDELFARMSHEQLTKVLAPKVRGTKLLDELFRSPDMDFFVVAASIAAVIGWTGQSNYSAANEYMIALMHQRQRNHRLPGSAMSIPAVLGVGYAAHSDTFDFDYFASLGYINISEEDLHVLFAEAILSGRPDTSMEVTAASAQVVMGVNMRTQADEELLPEGRRRDIKFSHLVRRDDGAVAPGEGGEGAASAEPIRVRLQRVASPDEAMVVVQEAFVAYLKRLLRIPSAETVDELVPLVDRGVDSLVAVDLRAWFTKELQADIPTLKILNGGSVRDLVREAVEQEARARKVKEEEKESTVDGAETRLSTSVPSLTANNSSSGSPLLSPAASDLESLATMPPVQDYFAGKGEGSISVIVEEKVMEV</sequence>
<dbReference type="InterPro" id="IPR049900">
    <property type="entry name" value="PKS_mFAS_DH"/>
</dbReference>
<dbReference type="InterPro" id="IPR049552">
    <property type="entry name" value="PKS_DH_N"/>
</dbReference>
<dbReference type="Pfam" id="PF02801">
    <property type="entry name" value="Ketoacyl-synt_C"/>
    <property type="match status" value="1"/>
</dbReference>
<feature type="compositionally biased region" description="Basic and acidic residues" evidence="7">
    <location>
        <begin position="2446"/>
        <end position="2456"/>
    </location>
</feature>
<reference evidence="12" key="1">
    <citation type="journal article" date="2017" name="Genome Biol.">
        <title>Comparative genomics reveals high biological diversity and specific adaptations in the industrially and medically important fungal genus Aspergillus.</title>
        <authorList>
            <person name="de Vries R.P."/>
            <person name="Riley R."/>
            <person name="Wiebenga A."/>
            <person name="Aguilar-Osorio G."/>
            <person name="Amillis S."/>
            <person name="Uchima C.A."/>
            <person name="Anderluh G."/>
            <person name="Asadollahi M."/>
            <person name="Askin M."/>
            <person name="Barry K."/>
            <person name="Battaglia E."/>
            <person name="Bayram O."/>
            <person name="Benocci T."/>
            <person name="Braus-Stromeyer S.A."/>
            <person name="Caldana C."/>
            <person name="Canovas D."/>
            <person name="Cerqueira G.C."/>
            <person name="Chen F."/>
            <person name="Chen W."/>
            <person name="Choi C."/>
            <person name="Clum A."/>
            <person name="Dos Santos R.A."/>
            <person name="Damasio A.R."/>
            <person name="Diallinas G."/>
            <person name="Emri T."/>
            <person name="Fekete E."/>
            <person name="Flipphi M."/>
            <person name="Freyberg S."/>
            <person name="Gallo A."/>
            <person name="Gournas C."/>
            <person name="Habgood R."/>
            <person name="Hainaut M."/>
            <person name="Harispe M.L."/>
            <person name="Henrissat B."/>
            <person name="Hilden K.S."/>
            <person name="Hope R."/>
            <person name="Hossain A."/>
            <person name="Karabika E."/>
            <person name="Karaffa L."/>
            <person name="Karanyi Z."/>
            <person name="Krasevec N."/>
            <person name="Kuo A."/>
            <person name="Kusch H."/>
            <person name="LaButti K."/>
            <person name="Lagendijk E.L."/>
            <person name="Lapidus A."/>
            <person name="Levasseur A."/>
            <person name="Lindquist E."/>
            <person name="Lipzen A."/>
            <person name="Logrieco A.F."/>
            <person name="MacCabe A."/>
            <person name="Maekelae M.R."/>
            <person name="Malavazi I."/>
            <person name="Melin P."/>
            <person name="Meyer V."/>
            <person name="Mielnichuk N."/>
            <person name="Miskei M."/>
            <person name="Molnar A.P."/>
            <person name="Mule G."/>
            <person name="Ngan C.Y."/>
            <person name="Orejas M."/>
            <person name="Orosz E."/>
            <person name="Ouedraogo J.P."/>
            <person name="Overkamp K.M."/>
            <person name="Park H.-S."/>
            <person name="Perrone G."/>
            <person name="Piumi F."/>
            <person name="Punt P.J."/>
            <person name="Ram A.F."/>
            <person name="Ramon A."/>
            <person name="Rauscher S."/>
            <person name="Record E."/>
            <person name="Riano-Pachon D.M."/>
            <person name="Robert V."/>
            <person name="Roehrig J."/>
            <person name="Ruller R."/>
            <person name="Salamov A."/>
            <person name="Salih N.S."/>
            <person name="Samson R.A."/>
            <person name="Sandor E."/>
            <person name="Sanguinetti M."/>
            <person name="Schuetze T."/>
            <person name="Sepcic K."/>
            <person name="Shelest E."/>
            <person name="Sherlock G."/>
            <person name="Sophianopoulou V."/>
            <person name="Squina F.M."/>
            <person name="Sun H."/>
            <person name="Susca A."/>
            <person name="Todd R.B."/>
            <person name="Tsang A."/>
            <person name="Unkles S.E."/>
            <person name="van de Wiele N."/>
            <person name="van Rossen-Uffink D."/>
            <person name="Oliveira J.V."/>
            <person name="Vesth T.C."/>
            <person name="Visser J."/>
            <person name="Yu J.-H."/>
            <person name="Zhou M."/>
            <person name="Andersen M.R."/>
            <person name="Archer D.B."/>
            <person name="Baker S.E."/>
            <person name="Benoit I."/>
            <person name="Brakhage A.A."/>
            <person name="Braus G.H."/>
            <person name="Fischer R."/>
            <person name="Frisvad J.C."/>
            <person name="Goldman G.H."/>
            <person name="Houbraken J."/>
            <person name="Oakley B."/>
            <person name="Pocsi I."/>
            <person name="Scazzocchio C."/>
            <person name="Seiboth B."/>
            <person name="vanKuyk P.A."/>
            <person name="Wortman J."/>
            <person name="Dyer P.S."/>
            <person name="Grigoriev I.V."/>
        </authorList>
    </citation>
    <scope>NUCLEOTIDE SEQUENCE [LARGE SCALE GENOMIC DNA]</scope>
    <source>
        <strain evidence="12">CBS 506.65</strain>
    </source>
</reference>
<feature type="region of interest" description="N-terminal hotdog fold" evidence="6">
    <location>
        <begin position="939"/>
        <end position="1073"/>
    </location>
</feature>
<feature type="region of interest" description="Disordered" evidence="7">
    <location>
        <begin position="2446"/>
        <end position="2484"/>
    </location>
</feature>
<gene>
    <name evidence="11" type="ORF">ASPZODRAFT_170169</name>
</gene>
<dbReference type="InterPro" id="IPR036291">
    <property type="entry name" value="NAD(P)-bd_dom_sf"/>
</dbReference>
<dbReference type="InterPro" id="IPR014043">
    <property type="entry name" value="Acyl_transferase_dom"/>
</dbReference>
<dbReference type="EMBL" id="KV878360">
    <property type="protein sequence ID" value="OJJ42361.1"/>
    <property type="molecule type" value="Genomic_DNA"/>
</dbReference>
<dbReference type="SMART" id="SM00827">
    <property type="entry name" value="PKS_AT"/>
    <property type="match status" value="1"/>
</dbReference>
<dbReference type="PANTHER" id="PTHR43775:SF20">
    <property type="entry name" value="HYBRID PKS-NRPS SYNTHETASE APDA"/>
    <property type="match status" value="1"/>
</dbReference>
<keyword evidence="3" id="KW-0489">Methyltransferase</keyword>
<evidence type="ECO:0000256" key="1">
    <source>
        <dbReference type="ARBA" id="ARBA00022450"/>
    </source>
</evidence>
<feature type="domain" description="Ketosynthase family 3 (KS3)" evidence="9">
    <location>
        <begin position="2"/>
        <end position="442"/>
    </location>
</feature>
<dbReference type="SUPFAM" id="SSF53335">
    <property type="entry name" value="S-adenosyl-L-methionine-dependent methyltransferases"/>
    <property type="match status" value="1"/>
</dbReference>
<evidence type="ECO:0000256" key="2">
    <source>
        <dbReference type="ARBA" id="ARBA00022553"/>
    </source>
</evidence>
<dbReference type="Gene3D" id="3.30.70.3290">
    <property type="match status" value="1"/>
</dbReference>
<dbReference type="SMART" id="SM00822">
    <property type="entry name" value="PKS_KR"/>
    <property type="match status" value="1"/>
</dbReference>
<dbReference type="Pfam" id="PF00698">
    <property type="entry name" value="Acyl_transf_1"/>
    <property type="match status" value="1"/>
</dbReference>
<dbReference type="PROSITE" id="PS50075">
    <property type="entry name" value="CARRIER"/>
    <property type="match status" value="1"/>
</dbReference>
<dbReference type="OrthoDB" id="329835at2759"/>
<evidence type="ECO:0000259" key="8">
    <source>
        <dbReference type="PROSITE" id="PS50075"/>
    </source>
</evidence>
<dbReference type="Pfam" id="PF22621">
    <property type="entry name" value="CurL-like_PKS_C"/>
    <property type="match status" value="1"/>
</dbReference>
<keyword evidence="4" id="KW-0808">Transferase</keyword>
<evidence type="ECO:0000256" key="3">
    <source>
        <dbReference type="ARBA" id="ARBA00022603"/>
    </source>
</evidence>
<dbReference type="InterPro" id="IPR020841">
    <property type="entry name" value="PKS_Beta-ketoAc_synthase_dom"/>
</dbReference>
<feature type="region of interest" description="C-terminal hotdog fold" evidence="6">
    <location>
        <begin position="1088"/>
        <end position="1240"/>
    </location>
</feature>
<dbReference type="InterPro" id="IPR050091">
    <property type="entry name" value="PKS_NRPS_Biosynth_Enz"/>
</dbReference>
<dbReference type="SUPFAM" id="SSF52151">
    <property type="entry name" value="FabD/lysophospholipase-like"/>
    <property type="match status" value="1"/>
</dbReference>
<keyword evidence="5" id="KW-0511">Multifunctional enzyme</keyword>
<dbReference type="InterPro" id="IPR016036">
    <property type="entry name" value="Malonyl_transacylase_ACP-bd"/>
</dbReference>
<dbReference type="InterPro" id="IPR001227">
    <property type="entry name" value="Ac_transferase_dom_sf"/>
</dbReference>
<dbReference type="Gene3D" id="3.40.50.150">
    <property type="entry name" value="Vaccinia Virus protein VP39"/>
    <property type="match status" value="1"/>
</dbReference>
<feature type="active site" description="Proton donor; for dehydratase activity" evidence="6">
    <location>
        <position position="1149"/>
    </location>
</feature>
<dbReference type="Pfam" id="PF00109">
    <property type="entry name" value="ketoacyl-synt"/>
    <property type="match status" value="1"/>
</dbReference>
<dbReference type="InterPro" id="IPR029063">
    <property type="entry name" value="SAM-dependent_MTases_sf"/>
</dbReference>
<dbReference type="InterPro" id="IPR020807">
    <property type="entry name" value="PKS_DH"/>
</dbReference>
<evidence type="ECO:0000256" key="7">
    <source>
        <dbReference type="SAM" id="MobiDB-lite"/>
    </source>
</evidence>
<dbReference type="Gene3D" id="3.40.50.720">
    <property type="entry name" value="NAD(P)-binding Rossmann-like Domain"/>
    <property type="match status" value="2"/>
</dbReference>
<dbReference type="PROSITE" id="PS52004">
    <property type="entry name" value="KS3_2"/>
    <property type="match status" value="1"/>
</dbReference>
<feature type="domain" description="Carrier" evidence="8">
    <location>
        <begin position="2367"/>
        <end position="2442"/>
    </location>
</feature>
<dbReference type="SUPFAM" id="SSF51735">
    <property type="entry name" value="NAD(P)-binding Rossmann-fold domains"/>
    <property type="match status" value="2"/>
</dbReference>
<evidence type="ECO:0000313" key="11">
    <source>
        <dbReference type="EMBL" id="OJJ42361.1"/>
    </source>
</evidence>
<dbReference type="CDD" id="cd00833">
    <property type="entry name" value="PKS"/>
    <property type="match status" value="1"/>
</dbReference>
<dbReference type="InterPro" id="IPR013217">
    <property type="entry name" value="Methyltransf_12"/>
</dbReference>
<dbReference type="SUPFAM" id="SSF53901">
    <property type="entry name" value="Thiolase-like"/>
    <property type="match status" value="1"/>
</dbReference>
<evidence type="ECO:0000313" key="12">
    <source>
        <dbReference type="Proteomes" id="UP000184188"/>
    </source>
</evidence>
<dbReference type="Gene3D" id="1.10.1200.10">
    <property type="entry name" value="ACP-like"/>
    <property type="match status" value="1"/>
</dbReference>
<evidence type="ECO:0000256" key="6">
    <source>
        <dbReference type="PROSITE-ProRule" id="PRU01363"/>
    </source>
</evidence>
<dbReference type="GO" id="GO:0006633">
    <property type="term" value="P:fatty acid biosynthetic process"/>
    <property type="evidence" value="ECO:0007669"/>
    <property type="project" value="TreeGrafter"/>
</dbReference>
<evidence type="ECO:0000259" key="10">
    <source>
        <dbReference type="PROSITE" id="PS52019"/>
    </source>
</evidence>
<keyword evidence="1" id="KW-0596">Phosphopantetheine</keyword>
<dbReference type="InterPro" id="IPR057326">
    <property type="entry name" value="KR_dom"/>
</dbReference>
<dbReference type="Pfam" id="PF08659">
    <property type="entry name" value="KR"/>
    <property type="match status" value="1"/>
</dbReference>
<dbReference type="GO" id="GO:0008168">
    <property type="term" value="F:methyltransferase activity"/>
    <property type="evidence" value="ECO:0007669"/>
    <property type="project" value="UniProtKB-KW"/>
</dbReference>
<dbReference type="Pfam" id="PF23297">
    <property type="entry name" value="ACP_SdgA_C"/>
    <property type="match status" value="1"/>
</dbReference>
<dbReference type="InterPro" id="IPR020806">
    <property type="entry name" value="PKS_PP-bd"/>
</dbReference>
<dbReference type="CDD" id="cd02440">
    <property type="entry name" value="AdoMet_MTases"/>
    <property type="match status" value="1"/>
</dbReference>
<dbReference type="SUPFAM" id="SSF47336">
    <property type="entry name" value="ACP-like"/>
    <property type="match status" value="1"/>
</dbReference>
<dbReference type="GO" id="GO:0031177">
    <property type="term" value="F:phosphopantetheine binding"/>
    <property type="evidence" value="ECO:0007669"/>
    <property type="project" value="InterPro"/>
</dbReference>
<dbReference type="Pfam" id="PF08242">
    <property type="entry name" value="Methyltransf_12"/>
    <property type="match status" value="1"/>
</dbReference>
<proteinExistence type="predicted"/>
<dbReference type="GO" id="GO:0044550">
    <property type="term" value="P:secondary metabolite biosynthetic process"/>
    <property type="evidence" value="ECO:0007669"/>
    <property type="project" value="TreeGrafter"/>
</dbReference>
<dbReference type="Proteomes" id="UP000184188">
    <property type="component" value="Unassembled WGS sequence"/>
</dbReference>
<dbReference type="Gene3D" id="3.10.129.110">
    <property type="entry name" value="Polyketide synthase dehydratase"/>
    <property type="match status" value="1"/>
</dbReference>
<dbReference type="PANTHER" id="PTHR43775">
    <property type="entry name" value="FATTY ACID SYNTHASE"/>
    <property type="match status" value="1"/>
</dbReference>